<reference evidence="2 3" key="1">
    <citation type="journal article" date="2016" name="Mol. Biol. Evol.">
        <title>Comparative Genomics of Early-Diverging Mushroom-Forming Fungi Provides Insights into the Origins of Lignocellulose Decay Capabilities.</title>
        <authorList>
            <person name="Nagy L.G."/>
            <person name="Riley R."/>
            <person name="Tritt A."/>
            <person name="Adam C."/>
            <person name="Daum C."/>
            <person name="Floudas D."/>
            <person name="Sun H."/>
            <person name="Yadav J.S."/>
            <person name="Pangilinan J."/>
            <person name="Larsson K.H."/>
            <person name="Matsuura K."/>
            <person name="Barry K."/>
            <person name="Labutti K."/>
            <person name="Kuo R."/>
            <person name="Ohm R.A."/>
            <person name="Bhattacharya S.S."/>
            <person name="Shirouzu T."/>
            <person name="Yoshinaga Y."/>
            <person name="Martin F.M."/>
            <person name="Grigoriev I.V."/>
            <person name="Hibbett D.S."/>
        </authorList>
    </citation>
    <scope>NUCLEOTIDE SEQUENCE [LARGE SCALE GENOMIC DNA]</scope>
    <source>
        <strain evidence="2 3">L-15889</strain>
    </source>
</reference>
<organism evidence="2 3">
    <name type="scientific">Daedalea quercina L-15889</name>
    <dbReference type="NCBI Taxonomy" id="1314783"/>
    <lineage>
        <taxon>Eukaryota</taxon>
        <taxon>Fungi</taxon>
        <taxon>Dikarya</taxon>
        <taxon>Basidiomycota</taxon>
        <taxon>Agaricomycotina</taxon>
        <taxon>Agaricomycetes</taxon>
        <taxon>Polyporales</taxon>
        <taxon>Fomitopsis</taxon>
    </lineage>
</organism>
<keyword evidence="3" id="KW-1185">Reference proteome</keyword>
<sequence>MAAEHPPYYILVSHSNPLATTSATLSHPVIEYHYADDSPHSLLPQFPGERILVIDYDPNRNTPPTAKSLSTDMSVTNVQVTAAAGAGGVDEEHKMYVLETTSIPEEAIDEEVLQLPHNLLTQFKQRNAVIRQVLDYPDTPQKEQQSPTSTSVTSPSPAL</sequence>
<accession>A0A165UBY4</accession>
<name>A0A165UBY4_9APHY</name>
<protein>
    <submittedName>
        <fullName evidence="2">Uncharacterized protein</fullName>
    </submittedName>
</protein>
<dbReference type="AlphaFoldDB" id="A0A165UBY4"/>
<evidence type="ECO:0000313" key="2">
    <source>
        <dbReference type="EMBL" id="KZT74694.1"/>
    </source>
</evidence>
<dbReference type="OrthoDB" id="3192267at2759"/>
<proteinExistence type="predicted"/>
<feature type="compositionally biased region" description="Low complexity" evidence="1">
    <location>
        <begin position="146"/>
        <end position="159"/>
    </location>
</feature>
<gene>
    <name evidence="2" type="ORF">DAEQUDRAFT_719874</name>
</gene>
<dbReference type="Proteomes" id="UP000076727">
    <property type="component" value="Unassembled WGS sequence"/>
</dbReference>
<dbReference type="EMBL" id="KV429032">
    <property type="protein sequence ID" value="KZT74694.1"/>
    <property type="molecule type" value="Genomic_DNA"/>
</dbReference>
<evidence type="ECO:0000313" key="3">
    <source>
        <dbReference type="Proteomes" id="UP000076727"/>
    </source>
</evidence>
<feature type="region of interest" description="Disordered" evidence="1">
    <location>
        <begin position="137"/>
        <end position="159"/>
    </location>
</feature>
<evidence type="ECO:0000256" key="1">
    <source>
        <dbReference type="SAM" id="MobiDB-lite"/>
    </source>
</evidence>